<dbReference type="PIRSF" id="PIRSF003085">
    <property type="entry name" value="CMAS"/>
    <property type="match status" value="1"/>
</dbReference>
<accession>A0ABU8LZT4</accession>
<dbReference type="EC" id="2.1.1.-" evidence="7"/>
<dbReference type="InterPro" id="IPR029063">
    <property type="entry name" value="SAM-dependent_MTases_sf"/>
</dbReference>
<dbReference type="CDD" id="cd02440">
    <property type="entry name" value="AdoMet_MTases"/>
    <property type="match status" value="1"/>
</dbReference>
<evidence type="ECO:0000256" key="6">
    <source>
        <dbReference type="SAM" id="MobiDB-lite"/>
    </source>
</evidence>
<evidence type="ECO:0000256" key="3">
    <source>
        <dbReference type="ARBA" id="ARBA00022679"/>
    </source>
</evidence>
<evidence type="ECO:0000313" key="7">
    <source>
        <dbReference type="EMBL" id="MEJ2860306.1"/>
    </source>
</evidence>
<dbReference type="SUPFAM" id="SSF53335">
    <property type="entry name" value="S-adenosyl-L-methionine-dependent methyltransferases"/>
    <property type="match status" value="1"/>
</dbReference>
<evidence type="ECO:0000313" key="8">
    <source>
        <dbReference type="Proteomes" id="UP001369736"/>
    </source>
</evidence>
<dbReference type="PANTHER" id="PTHR43667">
    <property type="entry name" value="CYCLOPROPANE-FATTY-ACYL-PHOSPHOLIPID SYNTHASE"/>
    <property type="match status" value="1"/>
</dbReference>
<organism evidence="7 8">
    <name type="scientific">Actinomycetospora flava</name>
    <dbReference type="NCBI Taxonomy" id="3129232"/>
    <lineage>
        <taxon>Bacteria</taxon>
        <taxon>Bacillati</taxon>
        <taxon>Actinomycetota</taxon>
        <taxon>Actinomycetes</taxon>
        <taxon>Pseudonocardiales</taxon>
        <taxon>Pseudonocardiaceae</taxon>
        <taxon>Actinomycetospora</taxon>
    </lineage>
</organism>
<evidence type="ECO:0000256" key="1">
    <source>
        <dbReference type="ARBA" id="ARBA00010815"/>
    </source>
</evidence>
<feature type="region of interest" description="Disordered" evidence="6">
    <location>
        <begin position="417"/>
        <end position="443"/>
    </location>
</feature>
<dbReference type="RefSeq" id="WP_337699720.1">
    <property type="nucleotide sequence ID" value="NZ_JBBEGM010000001.1"/>
</dbReference>
<keyword evidence="4" id="KW-0949">S-adenosyl-L-methionine</keyword>
<dbReference type="PANTHER" id="PTHR43667:SF1">
    <property type="entry name" value="CYCLOPROPANE-FATTY-ACYL-PHOSPHOLIPID SYNTHASE"/>
    <property type="match status" value="1"/>
</dbReference>
<dbReference type="InterPro" id="IPR050723">
    <property type="entry name" value="CFA/CMAS"/>
</dbReference>
<keyword evidence="5" id="KW-0443">Lipid metabolism</keyword>
<keyword evidence="2 7" id="KW-0489">Methyltransferase</keyword>
<dbReference type="GO" id="GO:0032259">
    <property type="term" value="P:methylation"/>
    <property type="evidence" value="ECO:0007669"/>
    <property type="project" value="UniProtKB-KW"/>
</dbReference>
<keyword evidence="8" id="KW-1185">Reference proteome</keyword>
<dbReference type="Pfam" id="PF02353">
    <property type="entry name" value="CMAS"/>
    <property type="match status" value="1"/>
</dbReference>
<evidence type="ECO:0000256" key="5">
    <source>
        <dbReference type="ARBA" id="ARBA00023098"/>
    </source>
</evidence>
<dbReference type="EMBL" id="JBBEGM010000001">
    <property type="protein sequence ID" value="MEJ2860306.1"/>
    <property type="molecule type" value="Genomic_DNA"/>
</dbReference>
<comment type="similarity">
    <text evidence="1">Belongs to the CFA/CMAS family.</text>
</comment>
<dbReference type="Gene3D" id="3.40.50.150">
    <property type="entry name" value="Vaccinia Virus protein VP39"/>
    <property type="match status" value="1"/>
</dbReference>
<dbReference type="GO" id="GO:0008168">
    <property type="term" value="F:methyltransferase activity"/>
    <property type="evidence" value="ECO:0007669"/>
    <property type="project" value="UniProtKB-KW"/>
</dbReference>
<dbReference type="InterPro" id="IPR003333">
    <property type="entry name" value="CMAS"/>
</dbReference>
<evidence type="ECO:0000256" key="4">
    <source>
        <dbReference type="ARBA" id="ARBA00022691"/>
    </source>
</evidence>
<sequence length="443" mass="47924">MGAGAAQRVADAVGAFLEGPVPVRIRAWDGSEAGAAPGPGVPTVVLRSRRALRRLLWEPGEMGLAHAYVSGDLDVDGDLAEGLSAMWTLVNAGTVTKRRPGLSEIPGLATKAARLGLIGTKPAPPPEAIRIKGRLHSRRRDRDVIAHHYDAGNAFYSLLLDDSMAYSSGYWTSEDSTLPQAQHDKLELICRKLDLAPGRRLLDIGCGWGSLAVHAAREHGANVRAVTISREQRDQVNARIRAEGLAGKVQVDLLDYRDVAERITATDGPFDAVSAIEMGEHVGDEHYPTFAATLHGALRPGGRALVQQMSRGANAPGGGAFIETYVTPDMVMRPVGDTLTFLQHAGLEVRDVHVMREHYVPTIRAWLATLEEHFDEAVSLLGERGARMWRLYLAGGALAFEENRMGVDQILLARPTDRGRSGMPATRDDWAVRSRTEAGKPGT</sequence>
<keyword evidence="3 7" id="KW-0808">Transferase</keyword>
<dbReference type="Proteomes" id="UP001369736">
    <property type="component" value="Unassembled WGS sequence"/>
</dbReference>
<proteinExistence type="inferred from homology"/>
<name>A0ABU8LZT4_9PSEU</name>
<evidence type="ECO:0000256" key="2">
    <source>
        <dbReference type="ARBA" id="ARBA00022603"/>
    </source>
</evidence>
<reference evidence="7 8" key="1">
    <citation type="submission" date="2024-03" db="EMBL/GenBank/DDBJ databases">
        <title>Actinomycetospora sp. OC33-EN07, a novel actinomycete isolated from wild orchid (Aerides multiflora).</title>
        <authorList>
            <person name="Suriyachadkun C."/>
        </authorList>
    </citation>
    <scope>NUCLEOTIDE SEQUENCE [LARGE SCALE GENOMIC DNA]</scope>
    <source>
        <strain evidence="7 8">OC33-EN07</strain>
    </source>
</reference>
<protein>
    <submittedName>
        <fullName evidence="7">Cyclopropane-fatty-acyl-phospholipid synthase family protein</fullName>
        <ecNumber evidence="7">2.1.1.-</ecNumber>
    </submittedName>
</protein>
<gene>
    <name evidence="7" type="ORF">WCD58_04015</name>
</gene>
<comment type="caution">
    <text evidence="7">The sequence shown here is derived from an EMBL/GenBank/DDBJ whole genome shotgun (WGS) entry which is preliminary data.</text>
</comment>